<reference evidence="3" key="2">
    <citation type="submission" date="2017-02" db="UniProtKB">
        <authorList>
            <consortium name="WormBaseParasite"/>
        </authorList>
    </citation>
    <scope>IDENTIFICATION</scope>
</reference>
<dbReference type="PANTHER" id="PTHR11475">
    <property type="entry name" value="OXIDASE/PEROXIDASE"/>
    <property type="match status" value="1"/>
</dbReference>
<dbReference type="GO" id="GO:0004601">
    <property type="term" value="F:peroxidase activity"/>
    <property type="evidence" value="ECO:0007669"/>
    <property type="project" value="UniProtKB-KW"/>
</dbReference>
<keyword evidence="2" id="KW-1185">Reference proteome</keyword>
<dbReference type="Proteomes" id="UP000035642">
    <property type="component" value="Unassembled WGS sequence"/>
</dbReference>
<reference evidence="2" key="1">
    <citation type="submission" date="2012-09" db="EMBL/GenBank/DDBJ databases">
        <authorList>
            <person name="Martin A.A."/>
        </authorList>
    </citation>
    <scope>NUCLEOTIDE SEQUENCE</scope>
</reference>
<keyword evidence="1" id="KW-0575">Peroxidase</keyword>
<dbReference type="SUPFAM" id="SSF48113">
    <property type="entry name" value="Heme-dependent peroxidases"/>
    <property type="match status" value="1"/>
</dbReference>
<dbReference type="AlphaFoldDB" id="A0A0K0D7D4"/>
<keyword evidence="1" id="KW-0560">Oxidoreductase</keyword>
<evidence type="ECO:0000313" key="3">
    <source>
        <dbReference type="WBParaSite" id="ACAC_0000597901-mRNA-1"/>
    </source>
</evidence>
<proteinExistence type="predicted"/>
<evidence type="ECO:0000256" key="1">
    <source>
        <dbReference type="ARBA" id="ARBA00022559"/>
    </source>
</evidence>
<name>A0A0K0D7D4_ANGCA</name>
<dbReference type="PROSITE" id="PS50292">
    <property type="entry name" value="PEROXIDASE_3"/>
    <property type="match status" value="1"/>
</dbReference>
<dbReference type="InterPro" id="IPR010255">
    <property type="entry name" value="Haem_peroxidase_sf"/>
</dbReference>
<dbReference type="WBParaSite" id="ACAC_0000597901-mRNA-1">
    <property type="protein sequence ID" value="ACAC_0000597901-mRNA-1"/>
    <property type="gene ID" value="ACAC_0000597901"/>
</dbReference>
<sequence length="113" mass="12941">MQFGQILDHDMMHSPIARGMRPLRYFFQPTTLCFKSHSVKSFAAIFEGPNNTILNCSSCDSRETLSVHCFPIKIGSDDPFFPAKHGNVYGSTECEANRLRLFRQGKLNYTDFR</sequence>
<dbReference type="GO" id="GO:0006979">
    <property type="term" value="P:response to oxidative stress"/>
    <property type="evidence" value="ECO:0007669"/>
    <property type="project" value="InterPro"/>
</dbReference>
<dbReference type="GO" id="GO:0020037">
    <property type="term" value="F:heme binding"/>
    <property type="evidence" value="ECO:0007669"/>
    <property type="project" value="InterPro"/>
</dbReference>
<dbReference type="InterPro" id="IPR019791">
    <property type="entry name" value="Haem_peroxidase_animal"/>
</dbReference>
<accession>A0A0K0D7D4</accession>
<evidence type="ECO:0000313" key="2">
    <source>
        <dbReference type="Proteomes" id="UP000035642"/>
    </source>
</evidence>
<organism evidence="2 3">
    <name type="scientific">Angiostrongylus cantonensis</name>
    <name type="common">Rat lungworm</name>
    <dbReference type="NCBI Taxonomy" id="6313"/>
    <lineage>
        <taxon>Eukaryota</taxon>
        <taxon>Metazoa</taxon>
        <taxon>Ecdysozoa</taxon>
        <taxon>Nematoda</taxon>
        <taxon>Chromadorea</taxon>
        <taxon>Rhabditida</taxon>
        <taxon>Rhabditina</taxon>
        <taxon>Rhabditomorpha</taxon>
        <taxon>Strongyloidea</taxon>
        <taxon>Metastrongylidae</taxon>
        <taxon>Angiostrongylus</taxon>
    </lineage>
</organism>
<dbReference type="Gene3D" id="1.10.640.10">
    <property type="entry name" value="Haem peroxidase domain superfamily, animal type"/>
    <property type="match status" value="1"/>
</dbReference>
<dbReference type="STRING" id="6313.A0A0K0D7D4"/>
<protein>
    <submittedName>
        <fullName evidence="3">Animal hem peroxidase</fullName>
    </submittedName>
</protein>
<dbReference type="InterPro" id="IPR037120">
    <property type="entry name" value="Haem_peroxidase_sf_animal"/>
</dbReference>
<dbReference type="PANTHER" id="PTHR11475:SF131">
    <property type="entry name" value="PEROXIDASE"/>
    <property type="match status" value="1"/>
</dbReference>